<dbReference type="AlphaFoldDB" id="A0A6S6U756"/>
<gene>
    <name evidence="1" type="ORF">HELGO_WM9327</name>
</gene>
<name>A0A6S6U756_9BACT</name>
<dbReference type="EMBL" id="CACVAU010000091">
    <property type="protein sequence ID" value="CAA6827497.1"/>
    <property type="molecule type" value="Genomic_DNA"/>
</dbReference>
<accession>A0A6S6U756</accession>
<reference evidence="1" key="1">
    <citation type="submission" date="2020-01" db="EMBL/GenBank/DDBJ databases">
        <authorList>
            <person name="Meier V. D."/>
            <person name="Meier V D."/>
        </authorList>
    </citation>
    <scope>NUCLEOTIDE SEQUENCE</scope>
    <source>
        <strain evidence="1">HLG_WM_MAG_05</strain>
    </source>
</reference>
<protein>
    <submittedName>
        <fullName evidence="1">Uncharacterized protein</fullName>
    </submittedName>
</protein>
<organism evidence="1">
    <name type="scientific">uncultured Sulfurovum sp</name>
    <dbReference type="NCBI Taxonomy" id="269237"/>
    <lineage>
        <taxon>Bacteria</taxon>
        <taxon>Pseudomonadati</taxon>
        <taxon>Campylobacterota</taxon>
        <taxon>Epsilonproteobacteria</taxon>
        <taxon>Campylobacterales</taxon>
        <taxon>Sulfurovaceae</taxon>
        <taxon>Sulfurovum</taxon>
        <taxon>environmental samples</taxon>
    </lineage>
</organism>
<sequence length="41" mass="4961">MTMKMKDEYNFSDAIRGQFYEPKKILTSMRLDTDILIFLKK</sequence>
<proteinExistence type="predicted"/>
<evidence type="ECO:0000313" key="1">
    <source>
        <dbReference type="EMBL" id="CAA6827497.1"/>
    </source>
</evidence>